<organism evidence="1 2">
    <name type="scientific">Portunus trituberculatus</name>
    <name type="common">Swimming crab</name>
    <name type="synonym">Neptunus trituberculatus</name>
    <dbReference type="NCBI Taxonomy" id="210409"/>
    <lineage>
        <taxon>Eukaryota</taxon>
        <taxon>Metazoa</taxon>
        <taxon>Ecdysozoa</taxon>
        <taxon>Arthropoda</taxon>
        <taxon>Crustacea</taxon>
        <taxon>Multicrustacea</taxon>
        <taxon>Malacostraca</taxon>
        <taxon>Eumalacostraca</taxon>
        <taxon>Eucarida</taxon>
        <taxon>Decapoda</taxon>
        <taxon>Pleocyemata</taxon>
        <taxon>Brachyura</taxon>
        <taxon>Eubrachyura</taxon>
        <taxon>Portunoidea</taxon>
        <taxon>Portunidae</taxon>
        <taxon>Portuninae</taxon>
        <taxon>Portunus</taxon>
    </lineage>
</organism>
<keyword evidence="2" id="KW-1185">Reference proteome</keyword>
<evidence type="ECO:0000313" key="2">
    <source>
        <dbReference type="Proteomes" id="UP000324222"/>
    </source>
</evidence>
<proteinExistence type="predicted"/>
<evidence type="ECO:0000313" key="1">
    <source>
        <dbReference type="EMBL" id="MPC82834.1"/>
    </source>
</evidence>
<sequence>MLDYKRVLDSPGHSDVVKVESGHRLRLVVSPTPCRTADQPAATRGWLLMQLVTPVHGGTVHAEELPLTDHHCQSSSNIVINSQVSLLHRPHCTVRNLFPVTIRNPLN</sequence>
<comment type="caution">
    <text evidence="1">The sequence shown here is derived from an EMBL/GenBank/DDBJ whole genome shotgun (WGS) entry which is preliminary data.</text>
</comment>
<gene>
    <name evidence="1" type="ORF">E2C01_077520</name>
</gene>
<reference evidence="1 2" key="1">
    <citation type="submission" date="2019-05" db="EMBL/GenBank/DDBJ databases">
        <title>Another draft genome of Portunus trituberculatus and its Hox gene families provides insights of decapod evolution.</title>
        <authorList>
            <person name="Jeong J.-H."/>
            <person name="Song I."/>
            <person name="Kim S."/>
            <person name="Choi T."/>
            <person name="Kim D."/>
            <person name="Ryu S."/>
            <person name="Kim W."/>
        </authorList>
    </citation>
    <scope>NUCLEOTIDE SEQUENCE [LARGE SCALE GENOMIC DNA]</scope>
    <source>
        <tissue evidence="1">Muscle</tissue>
    </source>
</reference>
<accession>A0A5B7IRI7</accession>
<dbReference type="AlphaFoldDB" id="A0A5B7IRI7"/>
<dbReference type="EMBL" id="VSRR010060872">
    <property type="protein sequence ID" value="MPC82834.1"/>
    <property type="molecule type" value="Genomic_DNA"/>
</dbReference>
<name>A0A5B7IRI7_PORTR</name>
<dbReference type="Proteomes" id="UP000324222">
    <property type="component" value="Unassembled WGS sequence"/>
</dbReference>
<protein>
    <submittedName>
        <fullName evidence="1">Uncharacterized protein</fullName>
    </submittedName>
</protein>